<proteinExistence type="predicted"/>
<feature type="region of interest" description="Disordered" evidence="1">
    <location>
        <begin position="44"/>
        <end position="83"/>
    </location>
</feature>
<dbReference type="EMBL" id="MU001708">
    <property type="protein sequence ID" value="KAF2452513.1"/>
    <property type="molecule type" value="Genomic_DNA"/>
</dbReference>
<feature type="compositionally biased region" description="Basic residues" evidence="1">
    <location>
        <begin position="139"/>
        <end position="154"/>
    </location>
</feature>
<dbReference type="Proteomes" id="UP000799766">
    <property type="component" value="Unassembled WGS sequence"/>
</dbReference>
<reference evidence="2" key="1">
    <citation type="journal article" date="2020" name="Stud. Mycol.">
        <title>101 Dothideomycetes genomes: a test case for predicting lifestyles and emergence of pathogens.</title>
        <authorList>
            <person name="Haridas S."/>
            <person name="Albert R."/>
            <person name="Binder M."/>
            <person name="Bloem J."/>
            <person name="Labutti K."/>
            <person name="Salamov A."/>
            <person name="Andreopoulos B."/>
            <person name="Baker S."/>
            <person name="Barry K."/>
            <person name="Bills G."/>
            <person name="Bluhm B."/>
            <person name="Cannon C."/>
            <person name="Castanera R."/>
            <person name="Culley D."/>
            <person name="Daum C."/>
            <person name="Ezra D."/>
            <person name="Gonzalez J."/>
            <person name="Henrissat B."/>
            <person name="Kuo A."/>
            <person name="Liang C."/>
            <person name="Lipzen A."/>
            <person name="Lutzoni F."/>
            <person name="Magnuson J."/>
            <person name="Mondo S."/>
            <person name="Nolan M."/>
            <person name="Ohm R."/>
            <person name="Pangilinan J."/>
            <person name="Park H.-J."/>
            <person name="Ramirez L."/>
            <person name="Alfaro M."/>
            <person name="Sun H."/>
            <person name="Tritt A."/>
            <person name="Yoshinaga Y."/>
            <person name="Zwiers L.-H."/>
            <person name="Turgeon B."/>
            <person name="Goodwin S."/>
            <person name="Spatafora J."/>
            <person name="Crous P."/>
            <person name="Grigoriev I."/>
        </authorList>
    </citation>
    <scope>NUCLEOTIDE SEQUENCE</scope>
    <source>
        <strain evidence="2">ATCC 16933</strain>
    </source>
</reference>
<keyword evidence="3" id="KW-1185">Reference proteome</keyword>
<name>A0A6A6NMP1_9PEZI</name>
<evidence type="ECO:0000313" key="3">
    <source>
        <dbReference type="Proteomes" id="UP000799766"/>
    </source>
</evidence>
<gene>
    <name evidence="2" type="ORF">BDY21DRAFT_158938</name>
</gene>
<sequence>MGWRECASCVVVLDKTVGGLFPGRDERGRRKPLLAGVLVRPAQAPSISPIGPRKHKQTNKQKVKQKNTMAGPEQGLRAGVSPSQRSRYVRRCAGAESWSYCRYLSAAVVAAAAAGTTTGPKQPRLELGLRLPSGAPARRTQRRKRGFQSGNRRA</sequence>
<feature type="compositionally biased region" description="Basic residues" evidence="1">
    <location>
        <begin position="52"/>
        <end position="65"/>
    </location>
</feature>
<dbReference type="AlphaFoldDB" id="A0A6A6NMP1"/>
<protein>
    <submittedName>
        <fullName evidence="2">Uncharacterized protein</fullName>
    </submittedName>
</protein>
<feature type="region of interest" description="Disordered" evidence="1">
    <location>
        <begin position="115"/>
        <end position="154"/>
    </location>
</feature>
<accession>A0A6A6NMP1</accession>
<evidence type="ECO:0000313" key="2">
    <source>
        <dbReference type="EMBL" id="KAF2452513.1"/>
    </source>
</evidence>
<evidence type="ECO:0000256" key="1">
    <source>
        <dbReference type="SAM" id="MobiDB-lite"/>
    </source>
</evidence>
<organism evidence="2 3">
    <name type="scientific">Lineolata rhizophorae</name>
    <dbReference type="NCBI Taxonomy" id="578093"/>
    <lineage>
        <taxon>Eukaryota</taxon>
        <taxon>Fungi</taxon>
        <taxon>Dikarya</taxon>
        <taxon>Ascomycota</taxon>
        <taxon>Pezizomycotina</taxon>
        <taxon>Dothideomycetes</taxon>
        <taxon>Dothideomycetes incertae sedis</taxon>
        <taxon>Lineolatales</taxon>
        <taxon>Lineolataceae</taxon>
        <taxon>Lineolata</taxon>
    </lineage>
</organism>